<evidence type="ECO:0000256" key="1">
    <source>
        <dbReference type="ARBA" id="ARBA00022670"/>
    </source>
</evidence>
<dbReference type="Proteomes" id="UP001526426">
    <property type="component" value="Unassembled WGS sequence"/>
</dbReference>
<evidence type="ECO:0000313" key="5">
    <source>
        <dbReference type="Proteomes" id="UP001526426"/>
    </source>
</evidence>
<organism evidence="4 5">
    <name type="scientific">Spirulina subsalsa FACHB-351</name>
    <dbReference type="NCBI Taxonomy" id="234711"/>
    <lineage>
        <taxon>Bacteria</taxon>
        <taxon>Bacillati</taxon>
        <taxon>Cyanobacteriota</taxon>
        <taxon>Cyanophyceae</taxon>
        <taxon>Spirulinales</taxon>
        <taxon>Spirulinaceae</taxon>
        <taxon>Spirulina</taxon>
    </lineage>
</organism>
<dbReference type="PRINTS" id="PR00834">
    <property type="entry name" value="PROTEASES2C"/>
</dbReference>
<gene>
    <name evidence="4" type="ORF">K4A83_19345</name>
</gene>
<keyword evidence="5" id="KW-1185">Reference proteome</keyword>
<dbReference type="PANTHER" id="PTHR43343">
    <property type="entry name" value="PEPTIDASE S12"/>
    <property type="match status" value="1"/>
</dbReference>
<reference evidence="4 5" key="1">
    <citation type="submission" date="2021-08" db="EMBL/GenBank/DDBJ databases">
        <title>Draft genome sequence of Spirulina subsalsa with high tolerance to salinity and hype-accumulation of phycocyanin.</title>
        <authorList>
            <person name="Pei H."/>
            <person name="Jiang L."/>
        </authorList>
    </citation>
    <scope>NUCLEOTIDE SEQUENCE [LARGE SCALE GENOMIC DNA]</scope>
    <source>
        <strain evidence="4 5">FACHB-351</strain>
    </source>
</reference>
<name>A0ABT3LBB7_9CYAN</name>
<dbReference type="InterPro" id="IPR009003">
    <property type="entry name" value="Peptidase_S1_PA"/>
</dbReference>
<comment type="caution">
    <text evidence="4">The sequence shown here is derived from an EMBL/GenBank/DDBJ whole genome shotgun (WGS) entry which is preliminary data.</text>
</comment>
<dbReference type="EMBL" id="JAIHOM010000134">
    <property type="protein sequence ID" value="MCW6038412.1"/>
    <property type="molecule type" value="Genomic_DNA"/>
</dbReference>
<dbReference type="Gene3D" id="2.40.10.120">
    <property type="match status" value="1"/>
</dbReference>
<evidence type="ECO:0000256" key="2">
    <source>
        <dbReference type="ARBA" id="ARBA00022801"/>
    </source>
</evidence>
<dbReference type="PANTHER" id="PTHR43343:SF3">
    <property type="entry name" value="PROTEASE DO-LIKE 8, CHLOROPLASTIC"/>
    <property type="match status" value="1"/>
</dbReference>
<protein>
    <submittedName>
        <fullName evidence="4">Trypsin-like peptidase domain-containing protein</fullName>
    </submittedName>
</protein>
<feature type="signal peptide" evidence="3">
    <location>
        <begin position="1"/>
        <end position="19"/>
    </location>
</feature>
<dbReference type="Gene3D" id="2.60.120.380">
    <property type="match status" value="2"/>
</dbReference>
<dbReference type="SUPFAM" id="SSF50494">
    <property type="entry name" value="Trypsin-like serine proteases"/>
    <property type="match status" value="1"/>
</dbReference>
<keyword evidence="2" id="KW-0378">Hydrolase</keyword>
<keyword evidence="1" id="KW-0645">Protease</keyword>
<sequence length="448" mass="48363">MLLPWGVLLLSPLSPVVLAQNREEETNIWVYEQTSPAVVFLEGKQGHGSGSIIRADGLILTNAHLVDSEQNVRVILADGRRLQAKVIRLDRDLDLALLQIPSVGHLPTLPLASGGSVRVGQRVFAIGNPFGQFQGTFTTGIVSRLDSEQGFIQTDAAINPGNSGGPLLNSQGELIGVNTAIYTHGGNGGNVGINFAIALDSIQTFLATLPHQTPSRRASPRLLTLNGEARPGRLTPQSQVLTSDNSFYNVYAFQGQAGMDVEIVLRSGEFDAYLILVAPDGRHLDEDDDSAGGRDARIVAQLPEDGVYLILANAARPKEVGRYTLEVSAVQASPFRPRLQSAAGFLILVEGVLSSDTGGRLQDGSLYREYSFLGQAGQVVTVHLASPDFDPYVIVMDSQGRKLAENHNLHAKTTDSGLTVRLPITDRYRVLVNAYDPRGEGRYVLRVR</sequence>
<feature type="chain" id="PRO_5045209431" evidence="3">
    <location>
        <begin position="20"/>
        <end position="448"/>
    </location>
</feature>
<evidence type="ECO:0000256" key="3">
    <source>
        <dbReference type="SAM" id="SignalP"/>
    </source>
</evidence>
<evidence type="ECO:0000313" key="4">
    <source>
        <dbReference type="EMBL" id="MCW6038412.1"/>
    </source>
</evidence>
<proteinExistence type="predicted"/>
<dbReference type="InterPro" id="IPR001940">
    <property type="entry name" value="Peptidase_S1C"/>
</dbReference>
<dbReference type="Pfam" id="PF13365">
    <property type="entry name" value="Trypsin_2"/>
    <property type="match status" value="1"/>
</dbReference>
<dbReference type="InterPro" id="IPR051201">
    <property type="entry name" value="Chloro_Bact_Ser_Proteases"/>
</dbReference>
<keyword evidence="3" id="KW-0732">Signal</keyword>
<accession>A0ABT3LBB7</accession>